<evidence type="ECO:0000256" key="2">
    <source>
        <dbReference type="ARBA" id="ARBA00024341"/>
    </source>
</evidence>
<dbReference type="InterPro" id="IPR025064">
    <property type="entry name" value="DUF4005"/>
</dbReference>
<protein>
    <submittedName>
        <fullName evidence="5">Protein IQ-DOMAIN 1</fullName>
    </submittedName>
</protein>
<dbReference type="GO" id="GO:0005516">
    <property type="term" value="F:calmodulin binding"/>
    <property type="evidence" value="ECO:0007669"/>
    <property type="project" value="UniProtKB-KW"/>
</dbReference>
<keyword evidence="6" id="KW-1185">Reference proteome</keyword>
<dbReference type="OMA" id="LECWMSS"/>
<sequence>MTMRCMQALVRVQARVRARRLQLSHVEEKQQFEKKKEKPELEPEPMPMPMSPMRRTKINDWDSRRQSSHKIKENELRKHEAVMKRGRALSYAFDYQQQQQKQFLLADNDLGATYEYDREKAQWGWNWLENWMSSQPCSVKNVGLHETSYRTLTSTTSTTTDNMSEKTMEMDMLATVGPTNISPINQDFIDSSPVFNRHHQIPPSPNRPSYMAPTQSTKAKVRAQGPSKMRASPEPQWNFSTKEASTCDSSSSGGGIAGYQFPRSPGPKMNATRSQSRRIVDKSEDWALPLGAHGWI</sequence>
<organism evidence="5 6">
    <name type="scientific">Cajanus cajan</name>
    <name type="common">Pigeon pea</name>
    <name type="synonym">Cajanus indicus</name>
    <dbReference type="NCBI Taxonomy" id="3821"/>
    <lineage>
        <taxon>Eukaryota</taxon>
        <taxon>Viridiplantae</taxon>
        <taxon>Streptophyta</taxon>
        <taxon>Embryophyta</taxon>
        <taxon>Tracheophyta</taxon>
        <taxon>Spermatophyta</taxon>
        <taxon>Magnoliopsida</taxon>
        <taxon>eudicotyledons</taxon>
        <taxon>Gunneridae</taxon>
        <taxon>Pentapetalae</taxon>
        <taxon>rosids</taxon>
        <taxon>fabids</taxon>
        <taxon>Fabales</taxon>
        <taxon>Fabaceae</taxon>
        <taxon>Papilionoideae</taxon>
        <taxon>50 kb inversion clade</taxon>
        <taxon>NPAAA clade</taxon>
        <taxon>indigoferoid/millettioid clade</taxon>
        <taxon>Phaseoleae</taxon>
        <taxon>Cajanus</taxon>
    </lineage>
</organism>
<evidence type="ECO:0000256" key="1">
    <source>
        <dbReference type="ARBA" id="ARBA00022860"/>
    </source>
</evidence>
<gene>
    <name evidence="5" type="ORF">KK1_028373</name>
</gene>
<dbReference type="Proteomes" id="UP000075243">
    <property type="component" value="Unassembled WGS sequence"/>
</dbReference>
<keyword evidence="1" id="KW-0112">Calmodulin-binding</keyword>
<dbReference type="Pfam" id="PF13178">
    <property type="entry name" value="DUF4005"/>
    <property type="match status" value="1"/>
</dbReference>
<feature type="compositionally biased region" description="Polar residues" evidence="3">
    <location>
        <begin position="235"/>
        <end position="251"/>
    </location>
</feature>
<evidence type="ECO:0000313" key="5">
    <source>
        <dbReference type="EMBL" id="KYP49873.1"/>
    </source>
</evidence>
<name>A0A151S4X8_CAJCA</name>
<dbReference type="EMBL" id="KQ483467">
    <property type="protein sequence ID" value="KYP49873.1"/>
    <property type="molecule type" value="Genomic_DNA"/>
</dbReference>
<dbReference type="AlphaFoldDB" id="A0A151S4X8"/>
<reference evidence="5" key="1">
    <citation type="journal article" date="2012" name="Nat. Biotechnol.">
        <title>Draft genome sequence of pigeonpea (Cajanus cajan), an orphan legume crop of resource-poor farmers.</title>
        <authorList>
            <person name="Varshney R.K."/>
            <person name="Chen W."/>
            <person name="Li Y."/>
            <person name="Bharti A.K."/>
            <person name="Saxena R.K."/>
            <person name="Schlueter J.A."/>
            <person name="Donoghue M.T."/>
            <person name="Azam S."/>
            <person name="Fan G."/>
            <person name="Whaley A.M."/>
            <person name="Farmer A.D."/>
            <person name="Sheridan J."/>
            <person name="Iwata A."/>
            <person name="Tuteja R."/>
            <person name="Penmetsa R.V."/>
            <person name="Wu W."/>
            <person name="Upadhyaya H.D."/>
            <person name="Yang S.P."/>
            <person name="Shah T."/>
            <person name="Saxena K.B."/>
            <person name="Michael T."/>
            <person name="McCombie W.R."/>
            <person name="Yang B."/>
            <person name="Zhang G."/>
            <person name="Yang H."/>
            <person name="Wang J."/>
            <person name="Spillane C."/>
            <person name="Cook D.R."/>
            <person name="May G.D."/>
            <person name="Xu X."/>
            <person name="Jackson S.A."/>
        </authorList>
    </citation>
    <scope>NUCLEOTIDE SEQUENCE [LARGE SCALE GENOMIC DNA]</scope>
</reference>
<comment type="similarity">
    <text evidence="2">Belongs to the IQD family.</text>
</comment>
<evidence type="ECO:0000256" key="3">
    <source>
        <dbReference type="SAM" id="MobiDB-lite"/>
    </source>
</evidence>
<feature type="region of interest" description="Disordered" evidence="3">
    <location>
        <begin position="27"/>
        <end position="69"/>
    </location>
</feature>
<accession>A0A151S4X8</accession>
<proteinExistence type="inferred from homology"/>
<feature type="compositionally biased region" description="Basic and acidic residues" evidence="3">
    <location>
        <begin position="57"/>
        <end position="69"/>
    </location>
</feature>
<dbReference type="STRING" id="3821.A0A151S4X8"/>
<dbReference type="PANTHER" id="PTHR32295:SF33">
    <property type="entry name" value="PROTEIN IQ-DOMAIN 21"/>
    <property type="match status" value="1"/>
</dbReference>
<dbReference type="Gramene" id="C.cajan_27001.t">
    <property type="protein sequence ID" value="C.cajan_27001.t"/>
    <property type="gene ID" value="C.cajan_27001"/>
</dbReference>
<evidence type="ECO:0000313" key="6">
    <source>
        <dbReference type="Proteomes" id="UP000075243"/>
    </source>
</evidence>
<evidence type="ECO:0000259" key="4">
    <source>
        <dbReference type="Pfam" id="PF13178"/>
    </source>
</evidence>
<feature type="region of interest" description="Disordered" evidence="3">
    <location>
        <begin position="223"/>
        <end position="279"/>
    </location>
</feature>
<feature type="compositionally biased region" description="Basic and acidic residues" evidence="3">
    <location>
        <begin position="27"/>
        <end position="41"/>
    </location>
</feature>
<dbReference type="PANTHER" id="PTHR32295">
    <property type="entry name" value="IQ-DOMAIN 5-RELATED"/>
    <property type="match status" value="1"/>
</dbReference>
<feature type="domain" description="DUF4005" evidence="4">
    <location>
        <begin position="189"/>
        <end position="259"/>
    </location>
</feature>